<feature type="region of interest" description="Disordered" evidence="1">
    <location>
        <begin position="266"/>
        <end position="290"/>
    </location>
</feature>
<dbReference type="GO" id="GO:0003677">
    <property type="term" value="F:DNA binding"/>
    <property type="evidence" value="ECO:0007669"/>
    <property type="project" value="InterPro"/>
</dbReference>
<dbReference type="GO" id="GO:0005524">
    <property type="term" value="F:ATP binding"/>
    <property type="evidence" value="ECO:0007669"/>
    <property type="project" value="InterPro"/>
</dbReference>
<dbReference type="SUPFAM" id="SSF52540">
    <property type="entry name" value="P-loop containing nucleoside triphosphate hydrolases"/>
    <property type="match status" value="1"/>
</dbReference>
<evidence type="ECO:0000256" key="1">
    <source>
        <dbReference type="SAM" id="MobiDB-lite"/>
    </source>
</evidence>
<protein>
    <recommendedName>
        <fullName evidence="2">Bacteriophage T5 Orf172 DNA-binding domain-containing protein</fullName>
    </recommendedName>
</protein>
<dbReference type="GO" id="GO:0016787">
    <property type="term" value="F:hydrolase activity"/>
    <property type="evidence" value="ECO:0007669"/>
    <property type="project" value="InterPro"/>
</dbReference>
<dbReference type="SMART" id="SM00974">
    <property type="entry name" value="T5orf172"/>
    <property type="match status" value="1"/>
</dbReference>
<dbReference type="Pfam" id="PF04851">
    <property type="entry name" value="ResIII"/>
    <property type="match status" value="1"/>
</dbReference>
<organism evidence="3 4">
    <name type="scientific">Victivallis lenta</name>
    <dbReference type="NCBI Taxonomy" id="2606640"/>
    <lineage>
        <taxon>Bacteria</taxon>
        <taxon>Pseudomonadati</taxon>
        <taxon>Lentisphaerota</taxon>
        <taxon>Lentisphaeria</taxon>
        <taxon>Victivallales</taxon>
        <taxon>Victivallaceae</taxon>
        <taxon>Victivallis</taxon>
    </lineage>
</organism>
<reference evidence="3 4" key="1">
    <citation type="submission" date="2019-08" db="EMBL/GenBank/DDBJ databases">
        <title>In-depth cultivation of the pig gut microbiome towards novel bacterial diversity and tailored functional studies.</title>
        <authorList>
            <person name="Wylensek D."/>
            <person name="Hitch T.C.A."/>
            <person name="Clavel T."/>
        </authorList>
    </citation>
    <scope>NUCLEOTIDE SEQUENCE [LARGE SCALE GENOMIC DNA]</scope>
    <source>
        <strain evidence="3 4">BBE-744-WT-12</strain>
    </source>
</reference>
<dbReference type="EMBL" id="VUNS01000041">
    <property type="protein sequence ID" value="MST99561.1"/>
    <property type="molecule type" value="Genomic_DNA"/>
</dbReference>
<keyword evidence="4" id="KW-1185">Reference proteome</keyword>
<dbReference type="RefSeq" id="WP_154420733.1">
    <property type="nucleotide sequence ID" value="NZ_VUNS01000041.1"/>
</dbReference>
<proteinExistence type="predicted"/>
<gene>
    <name evidence="3" type="ORF">FYJ85_21265</name>
</gene>
<dbReference type="Proteomes" id="UP000435649">
    <property type="component" value="Unassembled WGS sequence"/>
</dbReference>
<dbReference type="InterPro" id="IPR018306">
    <property type="entry name" value="Phage_T5_Orf172_DNA-bd"/>
</dbReference>
<comment type="caution">
    <text evidence="3">The sequence shown here is derived from an EMBL/GenBank/DDBJ whole genome shotgun (WGS) entry which is preliminary data.</text>
</comment>
<accession>A0A844GAL2</accession>
<dbReference type="Pfam" id="PF10544">
    <property type="entry name" value="T5orf172"/>
    <property type="match status" value="1"/>
</dbReference>
<sequence>MPWQGKRRGKGVLKVGYTAKSVKERIEEQYPTIRPGKLPYKIVLDEFAIRDDGTLFTDHDVHAMLDQMGAVRCRSEKGKKSEWYECTVDDIRAAILAVRRRKPNPERKLDTFKMRPEQQQAVRVTEEYFKANKYKVGGKAPHFLWNAKMRFGKTFTAYQLAKKMGWKKILVLTFKPAVQSEWRKDLQGHIDFEGWRFVSKDTELQFADRDPDRPCVWFASFQDMLGRTDIGGIKPRNEEAHATQWDCIILDEYHFGAWNESSKELYDAEDTRTEAETDSQGDQVGIRSECPNDQVAVTTFGSGIGTFASMEAQGEKTSNSAEENECAVA</sequence>
<feature type="compositionally biased region" description="Basic and acidic residues" evidence="1">
    <location>
        <begin position="266"/>
        <end position="275"/>
    </location>
</feature>
<evidence type="ECO:0000259" key="2">
    <source>
        <dbReference type="SMART" id="SM00974"/>
    </source>
</evidence>
<name>A0A844GAL2_9BACT</name>
<dbReference type="Gene3D" id="3.40.50.300">
    <property type="entry name" value="P-loop containing nucleotide triphosphate hydrolases"/>
    <property type="match status" value="1"/>
</dbReference>
<feature type="domain" description="Bacteriophage T5 Orf172 DNA-binding" evidence="2">
    <location>
        <begin position="7"/>
        <end position="98"/>
    </location>
</feature>
<evidence type="ECO:0000313" key="3">
    <source>
        <dbReference type="EMBL" id="MST99561.1"/>
    </source>
</evidence>
<dbReference type="InterPro" id="IPR006935">
    <property type="entry name" value="Helicase/UvrB_N"/>
</dbReference>
<dbReference type="AlphaFoldDB" id="A0A844GAL2"/>
<dbReference type="InterPro" id="IPR027417">
    <property type="entry name" value="P-loop_NTPase"/>
</dbReference>
<evidence type="ECO:0000313" key="4">
    <source>
        <dbReference type="Proteomes" id="UP000435649"/>
    </source>
</evidence>